<gene>
    <name evidence="3" type="ORF">PEX2_010560</name>
</gene>
<feature type="coiled-coil region" evidence="1">
    <location>
        <begin position="100"/>
        <end position="130"/>
    </location>
</feature>
<organism evidence="3 4">
    <name type="scientific">Penicillium expansum</name>
    <name type="common">Blue mold rot fungus</name>
    <dbReference type="NCBI Taxonomy" id="27334"/>
    <lineage>
        <taxon>Eukaryota</taxon>
        <taxon>Fungi</taxon>
        <taxon>Dikarya</taxon>
        <taxon>Ascomycota</taxon>
        <taxon>Pezizomycotina</taxon>
        <taxon>Eurotiomycetes</taxon>
        <taxon>Eurotiomycetidae</taxon>
        <taxon>Eurotiales</taxon>
        <taxon>Aspergillaceae</taxon>
        <taxon>Penicillium</taxon>
    </lineage>
</organism>
<sequence length="195" mass="20449">MLVQNVDCGVCGVRGHRTHDHWRHAQGSANAGQGAPVINIAGSVFGGVAGVGSTTTNLAWGRGRGGGQNRGGRGSGWGGGRGRGRGALLPRANADHPGRLERLEAAFSQQQETIARLQQENAELSRLRLQEGSAEQVNEEPTAALSIADGLDARFDINIHVSRLRGRGDDEESLSVDVSGCSDGSSFISAYLQIL</sequence>
<keyword evidence="1" id="KW-0175">Coiled coil</keyword>
<feature type="region of interest" description="Disordered" evidence="2">
    <location>
        <begin position="59"/>
        <end position="85"/>
    </location>
</feature>
<protein>
    <submittedName>
        <fullName evidence="3">Uncharacterized protein</fullName>
    </submittedName>
</protein>
<evidence type="ECO:0000256" key="1">
    <source>
        <dbReference type="SAM" id="Coils"/>
    </source>
</evidence>
<dbReference type="GeneID" id="27673752"/>
<reference evidence="3 4" key="1">
    <citation type="journal article" date="2015" name="Mol. Plant Microbe Interact.">
        <title>Genome, transcriptome, and functional analyses of Penicillium expansum provide new insights into secondary metabolism and pathogenicity.</title>
        <authorList>
            <person name="Ballester A.R."/>
            <person name="Marcet-Houben M."/>
            <person name="Levin E."/>
            <person name="Sela N."/>
            <person name="Selma-Lazaro C."/>
            <person name="Carmona L."/>
            <person name="Wisniewski M."/>
            <person name="Droby S."/>
            <person name="Gonzalez-Candelas L."/>
            <person name="Gabaldon T."/>
        </authorList>
    </citation>
    <scope>NUCLEOTIDE SEQUENCE [LARGE SCALE GENOMIC DNA]</scope>
    <source>
        <strain evidence="3 4">MD-8</strain>
    </source>
</reference>
<proteinExistence type="predicted"/>
<dbReference type="AlphaFoldDB" id="A0A0A2JGS9"/>
<dbReference type="VEuPathDB" id="FungiDB:PEXP_074730"/>
<dbReference type="RefSeq" id="XP_016594443.1">
    <property type="nucleotide sequence ID" value="XM_016738333.1"/>
</dbReference>
<feature type="compositionally biased region" description="Gly residues" evidence="2">
    <location>
        <begin position="62"/>
        <end position="81"/>
    </location>
</feature>
<dbReference type="EMBL" id="JQFZ01000285">
    <property type="protein sequence ID" value="KGO51515.1"/>
    <property type="molecule type" value="Genomic_DNA"/>
</dbReference>
<accession>A0A0A2JGS9</accession>
<dbReference type="HOGENOM" id="CLU_1240486_0_0_1"/>
<dbReference type="Proteomes" id="UP000030143">
    <property type="component" value="Unassembled WGS sequence"/>
</dbReference>
<evidence type="ECO:0000256" key="2">
    <source>
        <dbReference type="SAM" id="MobiDB-lite"/>
    </source>
</evidence>
<evidence type="ECO:0000313" key="4">
    <source>
        <dbReference type="Proteomes" id="UP000030143"/>
    </source>
</evidence>
<comment type="caution">
    <text evidence="3">The sequence shown here is derived from an EMBL/GenBank/DDBJ whole genome shotgun (WGS) entry which is preliminary data.</text>
</comment>
<evidence type="ECO:0000313" key="3">
    <source>
        <dbReference type="EMBL" id="KGO51515.1"/>
    </source>
</evidence>
<keyword evidence="4" id="KW-1185">Reference proteome</keyword>
<name>A0A0A2JGS9_PENEN</name>